<organism evidence="1 2">
    <name type="scientific">Trypanosoma theileri</name>
    <dbReference type="NCBI Taxonomy" id="67003"/>
    <lineage>
        <taxon>Eukaryota</taxon>
        <taxon>Discoba</taxon>
        <taxon>Euglenozoa</taxon>
        <taxon>Kinetoplastea</taxon>
        <taxon>Metakinetoplastina</taxon>
        <taxon>Trypanosomatida</taxon>
        <taxon>Trypanosomatidae</taxon>
        <taxon>Trypanosoma</taxon>
    </lineage>
</organism>
<gene>
    <name evidence="1" type="ORF">TM35_000341130</name>
</gene>
<dbReference type="Proteomes" id="UP000192257">
    <property type="component" value="Unassembled WGS sequence"/>
</dbReference>
<dbReference type="AlphaFoldDB" id="A0A1X0NLQ7"/>
<dbReference type="EMBL" id="NBCO01000034">
    <property type="protein sequence ID" value="ORC85501.1"/>
    <property type="molecule type" value="Genomic_DNA"/>
</dbReference>
<evidence type="ECO:0000313" key="1">
    <source>
        <dbReference type="EMBL" id="ORC85501.1"/>
    </source>
</evidence>
<protein>
    <submittedName>
        <fullName evidence="1">Uncharacterized protein</fullName>
    </submittedName>
</protein>
<dbReference type="VEuPathDB" id="TriTrypDB:TM35_000341130"/>
<sequence>MEGLPVVSYSRVTDLAKSYRLRIAEDRYKTVLHNPLKVEECTEPVLAAEEDRRSTIERQEEEEISGIMRRWIKCSAFFTSEIHSMKEIEQKKVEVSRRQNILEKQIYREEFLRFWEKRKHQHHHRPVNLSKFFMIAYSYNILPFATDPVECWERGIVVPPELQQSVEISDSEGTVSLPPFHELSMRFREAYNHYRTQ</sequence>
<reference evidence="1 2" key="1">
    <citation type="submission" date="2017-03" db="EMBL/GenBank/DDBJ databases">
        <title>An alternative strategy for trypanosome survival in the mammalian bloodstream revealed through genome and transcriptome analysis of the ubiquitous bovine parasite Trypanosoma (Megatrypanum) theileri.</title>
        <authorList>
            <person name="Kelly S."/>
            <person name="Ivens A."/>
            <person name="Mott A."/>
            <person name="O'Neill E."/>
            <person name="Emms D."/>
            <person name="Macleod O."/>
            <person name="Voorheis P."/>
            <person name="Matthews J."/>
            <person name="Matthews K."/>
            <person name="Carrington M."/>
        </authorList>
    </citation>
    <scope>NUCLEOTIDE SEQUENCE [LARGE SCALE GENOMIC DNA]</scope>
    <source>
        <strain evidence="1">Edinburgh</strain>
    </source>
</reference>
<name>A0A1X0NLQ7_9TRYP</name>
<comment type="caution">
    <text evidence="1">The sequence shown here is derived from an EMBL/GenBank/DDBJ whole genome shotgun (WGS) entry which is preliminary data.</text>
</comment>
<accession>A0A1X0NLQ7</accession>
<proteinExistence type="predicted"/>
<dbReference type="GeneID" id="39988791"/>
<dbReference type="RefSeq" id="XP_028879567.1">
    <property type="nucleotide sequence ID" value="XM_029029011.1"/>
</dbReference>
<dbReference type="OrthoDB" id="244539at2759"/>
<keyword evidence="2" id="KW-1185">Reference proteome</keyword>
<evidence type="ECO:0000313" key="2">
    <source>
        <dbReference type="Proteomes" id="UP000192257"/>
    </source>
</evidence>